<accession>A0AC35F3T1</accession>
<dbReference type="WBParaSite" id="PS1159_v2.g13581.t2">
    <property type="protein sequence ID" value="PS1159_v2.g13581.t2"/>
    <property type="gene ID" value="PS1159_v2.g13581"/>
</dbReference>
<dbReference type="Proteomes" id="UP000887580">
    <property type="component" value="Unplaced"/>
</dbReference>
<protein>
    <submittedName>
        <fullName evidence="2">Uncharacterized protein</fullName>
    </submittedName>
</protein>
<evidence type="ECO:0000313" key="1">
    <source>
        <dbReference type="Proteomes" id="UP000887580"/>
    </source>
</evidence>
<proteinExistence type="predicted"/>
<evidence type="ECO:0000313" key="2">
    <source>
        <dbReference type="WBParaSite" id="PS1159_v2.g13581.t2"/>
    </source>
</evidence>
<name>A0AC35F3T1_9BILA</name>
<organism evidence="1 2">
    <name type="scientific">Panagrolaimus sp. PS1159</name>
    <dbReference type="NCBI Taxonomy" id="55785"/>
    <lineage>
        <taxon>Eukaryota</taxon>
        <taxon>Metazoa</taxon>
        <taxon>Ecdysozoa</taxon>
        <taxon>Nematoda</taxon>
        <taxon>Chromadorea</taxon>
        <taxon>Rhabditida</taxon>
        <taxon>Tylenchina</taxon>
        <taxon>Panagrolaimomorpha</taxon>
        <taxon>Panagrolaimoidea</taxon>
        <taxon>Panagrolaimidae</taxon>
        <taxon>Panagrolaimus</taxon>
    </lineage>
</organism>
<reference evidence="2" key="1">
    <citation type="submission" date="2022-11" db="UniProtKB">
        <authorList>
            <consortium name="WormBaseParasite"/>
        </authorList>
    </citation>
    <scope>IDENTIFICATION</scope>
</reference>
<sequence>MKFTVLERAVHQNMIGAALLWLLFFHRCFHLSSAYSEKSYEFSVIEESPKNTFIGRVALNNNEKYRISAPNPIIKDLFYIDFINGNIKTLNRIDRDNLNIYNNTIDLIIVSQSASLISIHIHILDINDNSPQFLQQFYNISIVESAITGSKFPLQTAKDPDYGMNGTIAAYRLKSDDPETLYLFKVHRVTDIIGGDAIFLELLNSLDREMRSSYTVEIEAVDGGQPSLTGSFILFITILDVNDNAPVFENPFLNVTIDSNGKENEIIAKMAAFDADIGLNSELSYALVDNVKGQFEIDSNTGEIKRKRKTLSCNKETCSHCLPNICVISTEVSDKGVPKLVGRSFLNVHLNQHKTTPLEINLKVYPSNNEYLLIDENVQIGSTLAVLTVNGNQNNKIELSLISGNDEKIFELEHGHGFAILRLNKKVDFKKEQKYLVTFEASDSNDTSKKAEKSLQVYVRNVNEKPPQFKEKRYISNINETTFVNNPVLKIKADSESSKIEYSIINETLVPFNINPKTGVIKLSEKLDYSFKTFYEFQVKATNPAPSWKISTVPVRINILDSNNNAPKFYEKITKIAIPENFDISKPIFQAKCLDMDYKKNAAIKYRILNSNEDSHIWITEENGKIYLKNELDFEKVQKFDFDVICENIVEPTLSDYLKVLIFVEDINDNFPYFEQHIYHANIYNGDTAGTEILKISAKDEDEHDKHNLTYFLINAPIGYIDVEKTTGKIFTLKIIDINTIGLSFNITIGAKDSEKHLSKNNAIIVVHIIDTFNIENLLFDSVPWIIKIEENATINYLIGKFTASALNNENIEYSLLKGDKYLDVNERNGELRTKNTLDYEEIKEIQFTILAKTDKSVNMKNGTIVVIDVNDNPPKFTNPKQFTVDISKLAIGESFGKLNAIDADSGINGEVFYTSNNEFLMIDKITGVMWLNPKIAKENENQWQVTVEASDKGSPSLTTTIKLVIDIIKQSDDILFLPNQIFLPESDEMIYLNSQNESKLFFHETCNVSSFADFLSNGEIYFYPINHQLFHKLSYNIFDFKHNSKHSQELTLYQEFSKNFQFACLPNILIHIPENSTPGSVFYTEIISNPDNQIARYKLLNEYETFMIDGSTVDDFNDNLPIFEKPFYYIDIPSNKSGDFITVKAIDKDISLKHNQIIYSLNENGMQFKINQNSGVLSILLPLEANKLYNITVLAKNLDEKMYAHTSVLLKVLPDLNQKPVLLVPQEIVISELTTLGSVVASISALSESQTVTYNIIEGNLFSTFEIDPHTGQIILVRQLDFEKIQQFSLTIMAQTKTMNSTAVLNVKIENERDVIPFIKTENLTVQENQKPKTLVGRIEIEDEELRPISDLEFKILYQFPPNGRFYIDENNGIFTGDTLDREKIDKFRLLISIIDKKANQLKSEKFINVIVGDENDNMPECNDLSAFLIPKKAAFPLNFNINCNDKDAGYNASIGYKMVKTFNNLEMNWSGNLFINENIETSMLEVAFIVADRMLLETKDNADALRTSSNSKIVLIKENNDKLFSRRHSTFKIFQTSPISTVIGNLPTTKNTTRCYILQQTIQTNIFSISENLPQLLLIKSLPTNVKSFHFDIIGFDTVTHKTQIHKITIEIDENNPNGHFIVPVIAYEIFLNENISFEKPFEKLQVLGTSLTNLKFQFHNNSFAAATAKDFPFQINEKTGEIFAKGEIDYEKEHFYQSEVIISSKVQAITVPIFFHIIDINDNSPIFKQNPFNFFIREDANRNEFIGHIIASDSDNNGNDRLRYQLINAPSGLFILDTISGILTLGGELDHEKQAFYEFEVRAYDSGGLESKGIVFVFIEDVNDNKLEFDDGEIKVSIPEDVPVGSLVYTFTWDDLDAVNSFNFEIDPSTLYQEDFRIDNSGKLYVNNVLDREKVTEYQLKIILKDSFYPFIVHEARKIIKIILEDVNDNPPYFAKNYTFVVNEASEIGKVIGNVVASDPDIDPTGLNSLLQYRIDPFSNSQGTFIIDPLFGYIILNKKLDYEIKSFYQLTIIAMDNENPKLISKTEITIIVTDDDDNEPKLLTSIEEIHFDEDIPIGTLVTKIEFDDKDEGSNAEVIFDVVNGNGWFRINSFTGSNAEVIFDVVNGNEDGWFRINSFTGHIFVNRKLDFETQENFTLNISMVSFSGKYDATFAPLDYETEKSHQIILKATDVSNSFLFSQITVEIIVEDVNDNAPVFSQPYYMLEIPENFYTNKTLLTIHASDADSNENAEIYYTIENYETVPFIIDYLNGELKATKDENDNSPIFSNSNQDIFIKPNSRKGSIIFVVEAFDYDYDDEIILTLNGIDEKYFTIDKRGVIRVKSALPKQKREYSVTVIAKDSSNSTTSLSLTFYLAVEDLFPIFQMNETRFFIAEDKINQFITKVSADGNKCIRYSIASGNAFNNFMLDSFKGELIAKSLDYEKTQEHHLYIAATNCQSSLYTTYQTIIISVKDVNDNKPIFEKSFYELKIMENSEPSKDPIVHVVASDADKHDHVIYQIVNGNYNNAFEIDSTNGKVYQLLELDREEHETYELMIEASDNGNPALKEICIVKVTVLDENDNAPRFSRLLKTSVLENAKIGDFVTQIFTYDPDTKSNAKNFYSIEGEDAQYFAIDPISGNITVAQTFDSEKQKMHKIKVFAQDKIWRVSASMTIFVEDVNDNAPKFLSTSYNFSILTPHTKNGYFVGKVEANDLDEGINKKFTYYTYSSHLYIDPESGEIFLTRNLSFLPADFITAEIFANDYGVPSNVGNTKVNIYLLDNYFESPVFEQNEYVYAIETPIEGNVSFGSVKTKTPNDRILYELTEQNGIISIDSVTGKLSGNFSSLQTDDFIEFTIMAHDYKSNTPGITTIIIKAVEKEELEFKLKKHAFIVYENTPFNSTVGYVTVVNPYVSFKILSTNGSFFELEKNTGRLFIAKPIDADIVPRLKAVELNVEVSFNGYPLKSKTTIVTIQIIDKNDNPPIFHETQKILNFTNTIPTGAAITVIKATDIDEIPFNEIFYSLSKQNLFDIDSKSGKIFAINDIDFSLSNQYSFEVIASNFNSTTASTMSIIIQLRIPFQNTAVFIRNNETFEISRRSIISSIIGQLEAHSVFGKNQYLLKPNDHFIIDKKRSGNLILNKKFENSEIFTVKAIVKSGILNRRAPDICQIKIITNELAPPPVFPENNYIVKLSQNAEPLTEVLRFNFILPTDVQMEIEGKGREAFCFDKRGVLMVCKKLQLKKYNLIMFILSNGRIRSKANIEIRVNEKHNLLKSETLVSYVPENIESLIHLLKLPTVTNNHSTKYWITDKFMNEFFYLNSSTGILSTKKSFDREKRSLYTIPISATSGNDITNISVNVFIDDEDDNEISNEKLEVIISSPKPLFTGIIPWIYPVDVDEVFVPACESNEIVPNHMIEITSNCSLIANETPMGKSTFKATFAKNLTYTIETNFLLNNDEITQNSIIIEMYGSRRAIADFMQKLQASVPDMAVHYLGANFYNNHTCQLFITVLSQSGIVLPPAETLRILDNFISKKSKVLDIINYRSIISLCDNFICGTQTCQQSKYITKEWETFRSINKLWTMPKMHGTIKCENKMLGIMNKKEQICGENKCFNGICAENSVCVCDANYYGNTCESKVYTFGKNSLLKYEPISPVTHLTLHLLTKEPHGLLLFTQSKTSNVTFIVDFFNGKLRMLSTTDKKQTSVVLQDTINDSHWHKIIIAFQQTGTISIVIENCEGDECLPCQKTNCFGIIPSILIDSTVFFGGLGNENLNLIESAQISSASLKACLKIVEINKTPLIKFEEQNMLSNCPLLSANNYCDSNEAKMSCQDGGTCISEWEDYKCFCKDGFESPSCNMDDYTVSLNNAQIRLELSPFIRQELIFSHFKNSKVEYSNNNFLEQEIKNLSTLIPCDSIEDTASESDEYLKDRLDGNAIQWLEIDIRTGDLFANIFTMKYGRQQASLRLINGTLHYGVYYLNKLVVEIIAEKFISDTKWHRIGIEVSLDGKLIRLIINGINKEVESAIAFPRMIFRGLDYIDFGSNGNESFHGCLSRLIINNQIQLLYPKMRSLSRQYFIASLLTNQNTLHKGCESEFICDNSVVTNFACSGISMDAKTRFTIFAGIFVIVISIIVLTIFALIYFYRIRQKQNLNKNSQRVSNLQLVSSTGSSSTYKNYSYDEFIASVLAKNRQSFMANVNQAYSDGSIDNLHIYDDAITTTTDLEQFTPVHISAKPSVMPRRNLPTKTKNDKVENEVTNLKKNPYKSRFFRPSEEYGLVSSGYALPISLNDFPINQKEIETGH</sequence>